<keyword evidence="5" id="KW-1185">Reference proteome</keyword>
<dbReference type="PANTHER" id="PTHR33375">
    <property type="entry name" value="CHROMOSOME-PARTITIONING PROTEIN PARB-RELATED"/>
    <property type="match status" value="1"/>
</dbReference>
<dbReference type="AlphaFoldDB" id="A0A176Z5T3"/>
<dbReference type="InterPro" id="IPR036086">
    <property type="entry name" value="ParB/Sulfiredoxin_sf"/>
</dbReference>
<dbReference type="Proteomes" id="UP000077173">
    <property type="component" value="Unassembled WGS sequence"/>
</dbReference>
<dbReference type="SMART" id="SM00470">
    <property type="entry name" value="ParB"/>
    <property type="match status" value="1"/>
</dbReference>
<comment type="caution">
    <text evidence="4">The sequence shown here is derived from an EMBL/GenBank/DDBJ whole genome shotgun (WGS) entry which is preliminary data.</text>
</comment>
<dbReference type="Pfam" id="PF02195">
    <property type="entry name" value="ParB_N"/>
    <property type="match status" value="1"/>
</dbReference>
<dbReference type="PANTHER" id="PTHR33375:SF1">
    <property type="entry name" value="CHROMOSOME-PARTITIONING PROTEIN PARB-RELATED"/>
    <property type="match status" value="1"/>
</dbReference>
<dbReference type="InterPro" id="IPR050336">
    <property type="entry name" value="Chromosome_partition/occlusion"/>
</dbReference>
<dbReference type="GO" id="GO:0007059">
    <property type="term" value="P:chromosome segregation"/>
    <property type="evidence" value="ECO:0007669"/>
    <property type="project" value="TreeGrafter"/>
</dbReference>
<organism evidence="4 5">
    <name type="scientific">Bradyrhizobium neotropicale</name>
    <dbReference type="NCBI Taxonomy" id="1497615"/>
    <lineage>
        <taxon>Bacteria</taxon>
        <taxon>Pseudomonadati</taxon>
        <taxon>Pseudomonadota</taxon>
        <taxon>Alphaproteobacteria</taxon>
        <taxon>Hyphomicrobiales</taxon>
        <taxon>Nitrobacteraceae</taxon>
        <taxon>Bradyrhizobium</taxon>
    </lineage>
</organism>
<dbReference type="Gene3D" id="3.90.1530.30">
    <property type="match status" value="1"/>
</dbReference>
<evidence type="ECO:0000259" key="3">
    <source>
        <dbReference type="SMART" id="SM00470"/>
    </source>
</evidence>
<feature type="coiled-coil region" evidence="1">
    <location>
        <begin position="97"/>
        <end position="124"/>
    </location>
</feature>
<evidence type="ECO:0000313" key="5">
    <source>
        <dbReference type="Proteomes" id="UP000077173"/>
    </source>
</evidence>
<sequence length="178" mass="19820">MPKPESFAIDKIYVPVKRKKALKPELVREIAESILEIGQQAPILVRPDEGRFVLVEGLHRFEACKALGEKTVIGILVSAEIVHQKTLLSDSAEAEAERDKMARLKKLRLEKEAAERSAAASEVVMETQSAVLLRKSSEKEIRSNPKASRSQANRGTSGSTPRTLSEWITQQKRDGGRY</sequence>
<dbReference type="GO" id="GO:0005694">
    <property type="term" value="C:chromosome"/>
    <property type="evidence" value="ECO:0007669"/>
    <property type="project" value="TreeGrafter"/>
</dbReference>
<evidence type="ECO:0000313" key="4">
    <source>
        <dbReference type="EMBL" id="OAF15747.1"/>
    </source>
</evidence>
<name>A0A176Z5T3_9BRAD</name>
<proteinExistence type="predicted"/>
<reference evidence="4 5" key="1">
    <citation type="submission" date="2016-02" db="EMBL/GenBank/DDBJ databases">
        <title>Draft genome sequence of the strain BR 10247T Bradyrhizobium neotropicale isolated from nodules of Centrolobium paraense.</title>
        <authorList>
            <person name="Simoes-Araujo J.L."/>
            <person name="Barauna A.C."/>
            <person name="Silva K."/>
            <person name="Zilli J.E."/>
        </authorList>
    </citation>
    <scope>NUCLEOTIDE SEQUENCE [LARGE SCALE GENOMIC DNA]</scope>
    <source>
        <strain evidence="4 5">BR 10247</strain>
    </source>
</reference>
<evidence type="ECO:0000256" key="1">
    <source>
        <dbReference type="SAM" id="Coils"/>
    </source>
</evidence>
<accession>A0A176Z5T3</accession>
<gene>
    <name evidence="4" type="ORF">AXW67_15045</name>
</gene>
<feature type="compositionally biased region" description="Polar residues" evidence="2">
    <location>
        <begin position="145"/>
        <end position="170"/>
    </location>
</feature>
<feature type="domain" description="ParB-like N-terminal" evidence="3">
    <location>
        <begin position="5"/>
        <end position="96"/>
    </location>
</feature>
<protein>
    <submittedName>
        <fullName evidence="4">Chromosome partitioning protein ParB</fullName>
    </submittedName>
</protein>
<dbReference type="RefSeq" id="WP_082907971.1">
    <property type="nucleotide sequence ID" value="NZ_LSEF01000061.1"/>
</dbReference>
<feature type="region of interest" description="Disordered" evidence="2">
    <location>
        <begin position="134"/>
        <end position="178"/>
    </location>
</feature>
<dbReference type="EMBL" id="LSEF01000061">
    <property type="protein sequence ID" value="OAF15747.1"/>
    <property type="molecule type" value="Genomic_DNA"/>
</dbReference>
<dbReference type="SUPFAM" id="SSF110849">
    <property type="entry name" value="ParB/Sulfiredoxin"/>
    <property type="match status" value="1"/>
</dbReference>
<dbReference type="InterPro" id="IPR003115">
    <property type="entry name" value="ParB_N"/>
</dbReference>
<keyword evidence="1" id="KW-0175">Coiled coil</keyword>
<evidence type="ECO:0000256" key="2">
    <source>
        <dbReference type="SAM" id="MobiDB-lite"/>
    </source>
</evidence>